<dbReference type="InParanoid" id="K1PSD2"/>
<dbReference type="AlphaFoldDB" id="K1PSD2"/>
<name>K1PSD2_MAGGI</name>
<reference evidence="1" key="1">
    <citation type="journal article" date="2012" name="Nature">
        <title>The oyster genome reveals stress adaptation and complexity of shell formation.</title>
        <authorList>
            <person name="Zhang G."/>
            <person name="Fang X."/>
            <person name="Guo X."/>
            <person name="Li L."/>
            <person name="Luo R."/>
            <person name="Xu F."/>
            <person name="Yang P."/>
            <person name="Zhang L."/>
            <person name="Wang X."/>
            <person name="Qi H."/>
            <person name="Xiong Z."/>
            <person name="Que H."/>
            <person name="Xie Y."/>
            <person name="Holland P.W."/>
            <person name="Paps J."/>
            <person name="Zhu Y."/>
            <person name="Wu F."/>
            <person name="Chen Y."/>
            <person name="Wang J."/>
            <person name="Peng C."/>
            <person name="Meng J."/>
            <person name="Yang L."/>
            <person name="Liu J."/>
            <person name="Wen B."/>
            <person name="Zhang N."/>
            <person name="Huang Z."/>
            <person name="Zhu Q."/>
            <person name="Feng Y."/>
            <person name="Mount A."/>
            <person name="Hedgecock D."/>
            <person name="Xu Z."/>
            <person name="Liu Y."/>
            <person name="Domazet-Loso T."/>
            <person name="Du Y."/>
            <person name="Sun X."/>
            <person name="Zhang S."/>
            <person name="Liu B."/>
            <person name="Cheng P."/>
            <person name="Jiang X."/>
            <person name="Li J."/>
            <person name="Fan D."/>
            <person name="Wang W."/>
            <person name="Fu W."/>
            <person name="Wang T."/>
            <person name="Wang B."/>
            <person name="Zhang J."/>
            <person name="Peng Z."/>
            <person name="Li Y."/>
            <person name="Li N."/>
            <person name="Wang J."/>
            <person name="Chen M."/>
            <person name="He Y."/>
            <person name="Tan F."/>
            <person name="Song X."/>
            <person name="Zheng Q."/>
            <person name="Huang R."/>
            <person name="Yang H."/>
            <person name="Du X."/>
            <person name="Chen L."/>
            <person name="Yang M."/>
            <person name="Gaffney P.M."/>
            <person name="Wang S."/>
            <person name="Luo L."/>
            <person name="She Z."/>
            <person name="Ming Y."/>
            <person name="Huang W."/>
            <person name="Zhang S."/>
            <person name="Huang B."/>
            <person name="Zhang Y."/>
            <person name="Qu T."/>
            <person name="Ni P."/>
            <person name="Miao G."/>
            <person name="Wang J."/>
            <person name="Wang Q."/>
            <person name="Steinberg C.E."/>
            <person name="Wang H."/>
            <person name="Li N."/>
            <person name="Qian L."/>
            <person name="Zhang G."/>
            <person name="Li Y."/>
            <person name="Yang H."/>
            <person name="Liu X."/>
            <person name="Wang J."/>
            <person name="Yin Y."/>
            <person name="Wang J."/>
        </authorList>
    </citation>
    <scope>NUCLEOTIDE SEQUENCE [LARGE SCALE GENOMIC DNA]</scope>
    <source>
        <strain evidence="1">05x7-T-G4-1.051#20</strain>
    </source>
</reference>
<proteinExistence type="predicted"/>
<dbReference type="HOGENOM" id="CLU_2388345_0_0_1"/>
<accession>K1PSD2</accession>
<sequence length="94" mass="10736">MNRGSSRDEKDSPVTIAALHECSVCHEQFKTKRGFGQHIRHILFWPTDGASRQRKLASSVNEQPEPALKSLPRQTPWYRAMSFGLTKRLAFSSH</sequence>
<protein>
    <submittedName>
        <fullName evidence="1">Uncharacterized protein</fullName>
    </submittedName>
</protein>
<evidence type="ECO:0000313" key="1">
    <source>
        <dbReference type="EMBL" id="EKC27142.1"/>
    </source>
</evidence>
<organism evidence="1">
    <name type="scientific">Magallana gigas</name>
    <name type="common">Pacific oyster</name>
    <name type="synonym">Crassostrea gigas</name>
    <dbReference type="NCBI Taxonomy" id="29159"/>
    <lineage>
        <taxon>Eukaryota</taxon>
        <taxon>Metazoa</taxon>
        <taxon>Spiralia</taxon>
        <taxon>Lophotrochozoa</taxon>
        <taxon>Mollusca</taxon>
        <taxon>Bivalvia</taxon>
        <taxon>Autobranchia</taxon>
        <taxon>Pteriomorphia</taxon>
        <taxon>Ostreida</taxon>
        <taxon>Ostreoidea</taxon>
        <taxon>Ostreidae</taxon>
        <taxon>Magallana</taxon>
    </lineage>
</organism>
<dbReference type="EMBL" id="JH815907">
    <property type="protein sequence ID" value="EKC27142.1"/>
    <property type="molecule type" value="Genomic_DNA"/>
</dbReference>
<gene>
    <name evidence="1" type="ORF">CGI_10008636</name>
</gene>